<protein>
    <submittedName>
        <fullName evidence="1">Uncharacterized protein</fullName>
    </submittedName>
</protein>
<sequence>MSSFSRAFFFFLVKADAPSLDFSSAHYLSHTGYGIDFRQQPAENPNPIFPRAYRLPISSSRRHHLRTGIAPFDSLSPCAALKSSPPSHQTQESGSSLVVRSRCEVLVSYLSCTAAVNTVAPPFSAKFWL</sequence>
<reference evidence="1 2" key="1">
    <citation type="journal article" date="2009" name="Nat. Genet.">
        <title>The genome of the cucumber, Cucumis sativus L.</title>
        <authorList>
            <person name="Huang S."/>
            <person name="Li R."/>
            <person name="Zhang Z."/>
            <person name="Li L."/>
            <person name="Gu X."/>
            <person name="Fan W."/>
            <person name="Lucas W.J."/>
            <person name="Wang X."/>
            <person name="Xie B."/>
            <person name="Ni P."/>
            <person name="Ren Y."/>
            <person name="Zhu H."/>
            <person name="Li J."/>
            <person name="Lin K."/>
            <person name="Jin W."/>
            <person name="Fei Z."/>
            <person name="Li G."/>
            <person name="Staub J."/>
            <person name="Kilian A."/>
            <person name="van der Vossen E.A."/>
            <person name="Wu Y."/>
            <person name="Guo J."/>
            <person name="He J."/>
            <person name="Jia Z."/>
            <person name="Ren Y."/>
            <person name="Tian G."/>
            <person name="Lu Y."/>
            <person name="Ruan J."/>
            <person name="Qian W."/>
            <person name="Wang M."/>
            <person name="Huang Q."/>
            <person name="Li B."/>
            <person name="Xuan Z."/>
            <person name="Cao J."/>
            <person name="Asan"/>
            <person name="Wu Z."/>
            <person name="Zhang J."/>
            <person name="Cai Q."/>
            <person name="Bai Y."/>
            <person name="Zhao B."/>
            <person name="Han Y."/>
            <person name="Li Y."/>
            <person name="Li X."/>
            <person name="Wang S."/>
            <person name="Shi Q."/>
            <person name="Liu S."/>
            <person name="Cho W.K."/>
            <person name="Kim J.Y."/>
            <person name="Xu Y."/>
            <person name="Heller-Uszynska K."/>
            <person name="Miao H."/>
            <person name="Cheng Z."/>
            <person name="Zhang S."/>
            <person name="Wu J."/>
            <person name="Yang Y."/>
            <person name="Kang H."/>
            <person name="Li M."/>
            <person name="Liang H."/>
            <person name="Ren X."/>
            <person name="Shi Z."/>
            <person name="Wen M."/>
            <person name="Jian M."/>
            <person name="Yang H."/>
            <person name="Zhang G."/>
            <person name="Yang Z."/>
            <person name="Chen R."/>
            <person name="Liu S."/>
            <person name="Li J."/>
            <person name="Ma L."/>
            <person name="Liu H."/>
            <person name="Zhou Y."/>
            <person name="Zhao J."/>
            <person name="Fang X."/>
            <person name="Li G."/>
            <person name="Fang L."/>
            <person name="Li Y."/>
            <person name="Liu D."/>
            <person name="Zheng H."/>
            <person name="Zhang Y."/>
            <person name="Qin N."/>
            <person name="Li Z."/>
            <person name="Yang G."/>
            <person name="Yang S."/>
            <person name="Bolund L."/>
            <person name="Kristiansen K."/>
            <person name="Zheng H."/>
            <person name="Li S."/>
            <person name="Zhang X."/>
            <person name="Yang H."/>
            <person name="Wang J."/>
            <person name="Sun R."/>
            <person name="Zhang B."/>
            <person name="Jiang S."/>
            <person name="Wang J."/>
            <person name="Du Y."/>
            <person name="Li S."/>
        </authorList>
    </citation>
    <scope>NUCLEOTIDE SEQUENCE [LARGE SCALE GENOMIC DNA]</scope>
    <source>
        <strain evidence="2">cv. 9930</strain>
    </source>
</reference>
<reference evidence="1 2" key="2">
    <citation type="journal article" date="2009" name="PLoS ONE">
        <title>An integrated genetic and cytogenetic map of the cucumber genome.</title>
        <authorList>
            <person name="Ren Y."/>
            <person name="Zhang Z."/>
            <person name="Liu J."/>
            <person name="Staub J.E."/>
            <person name="Han Y."/>
            <person name="Cheng Z."/>
            <person name="Li X."/>
            <person name="Lu J."/>
            <person name="Miao H."/>
            <person name="Kang H."/>
            <person name="Xie B."/>
            <person name="Gu X."/>
            <person name="Wang X."/>
            <person name="Du Y."/>
            <person name="Jin W."/>
            <person name="Huang S."/>
        </authorList>
    </citation>
    <scope>NUCLEOTIDE SEQUENCE [LARGE SCALE GENOMIC DNA]</scope>
    <source>
        <strain evidence="2">cv. 9930</strain>
    </source>
</reference>
<dbReference type="Gramene" id="KGN45489">
    <property type="protein sequence ID" value="KGN45489"/>
    <property type="gene ID" value="Csa_7G450480"/>
</dbReference>
<accession>A0A0A0K9H2</accession>
<dbReference type="AlphaFoldDB" id="A0A0A0K9H2"/>
<keyword evidence="2" id="KW-1185">Reference proteome</keyword>
<dbReference type="Proteomes" id="UP000029981">
    <property type="component" value="Chromosome 7"/>
</dbReference>
<gene>
    <name evidence="1" type="ORF">Csa_7G450480</name>
</gene>
<reference evidence="1 2" key="4">
    <citation type="journal article" date="2011" name="BMC Genomics">
        <title>RNA-Seq improves annotation of protein-coding genes in the cucumber genome.</title>
        <authorList>
            <person name="Li Z."/>
            <person name="Zhang Z."/>
            <person name="Yan P."/>
            <person name="Huang S."/>
            <person name="Fei Z."/>
            <person name="Lin K."/>
        </authorList>
    </citation>
    <scope>NUCLEOTIDE SEQUENCE [LARGE SCALE GENOMIC DNA]</scope>
    <source>
        <strain evidence="2">cv. 9930</strain>
    </source>
</reference>
<organism evidence="1 2">
    <name type="scientific">Cucumis sativus</name>
    <name type="common">Cucumber</name>
    <dbReference type="NCBI Taxonomy" id="3659"/>
    <lineage>
        <taxon>Eukaryota</taxon>
        <taxon>Viridiplantae</taxon>
        <taxon>Streptophyta</taxon>
        <taxon>Embryophyta</taxon>
        <taxon>Tracheophyta</taxon>
        <taxon>Spermatophyta</taxon>
        <taxon>Magnoliopsida</taxon>
        <taxon>eudicotyledons</taxon>
        <taxon>Gunneridae</taxon>
        <taxon>Pentapetalae</taxon>
        <taxon>rosids</taxon>
        <taxon>fabids</taxon>
        <taxon>Cucurbitales</taxon>
        <taxon>Cucurbitaceae</taxon>
        <taxon>Benincaseae</taxon>
        <taxon>Cucumis</taxon>
    </lineage>
</organism>
<proteinExistence type="predicted"/>
<dbReference type="EMBL" id="CM002928">
    <property type="protein sequence ID" value="KGN45489.1"/>
    <property type="molecule type" value="Genomic_DNA"/>
</dbReference>
<reference evidence="1 2" key="3">
    <citation type="journal article" date="2010" name="BMC Genomics">
        <title>Transcriptome sequencing and comparative analysis of cucumber flowers with different sex types.</title>
        <authorList>
            <person name="Guo S."/>
            <person name="Zheng Y."/>
            <person name="Joung J.G."/>
            <person name="Liu S."/>
            <person name="Zhang Z."/>
            <person name="Crasta O.R."/>
            <person name="Sobral B.W."/>
            <person name="Xu Y."/>
            <person name="Huang S."/>
            <person name="Fei Z."/>
        </authorList>
    </citation>
    <scope>NUCLEOTIDE SEQUENCE [LARGE SCALE GENOMIC DNA]</scope>
    <source>
        <strain evidence="2">cv. 9930</strain>
    </source>
</reference>
<name>A0A0A0K9H2_CUCSA</name>
<evidence type="ECO:0000313" key="1">
    <source>
        <dbReference type="EMBL" id="KGN45489.1"/>
    </source>
</evidence>
<evidence type="ECO:0000313" key="2">
    <source>
        <dbReference type="Proteomes" id="UP000029981"/>
    </source>
</evidence>